<dbReference type="Gene3D" id="3.40.640.10">
    <property type="entry name" value="Type I PLP-dependent aspartate aminotransferase-like (Major domain)"/>
    <property type="match status" value="1"/>
</dbReference>
<organism evidence="5 6">
    <name type="scientific">Stackebrandtia endophytica</name>
    <dbReference type="NCBI Taxonomy" id="1496996"/>
    <lineage>
        <taxon>Bacteria</taxon>
        <taxon>Bacillati</taxon>
        <taxon>Actinomycetota</taxon>
        <taxon>Actinomycetes</taxon>
        <taxon>Glycomycetales</taxon>
        <taxon>Glycomycetaceae</taxon>
        <taxon>Stackebrandtia</taxon>
    </lineage>
</organism>
<dbReference type="NCBIfam" id="TIGR03539">
    <property type="entry name" value="DapC_actino"/>
    <property type="match status" value="1"/>
</dbReference>
<dbReference type="PANTHER" id="PTHR42832:SF3">
    <property type="entry name" value="L-GLUTAMINE--4-(METHYLSULFANYL)-2-OXOBUTANOATE AMINOTRANSFERASE"/>
    <property type="match status" value="1"/>
</dbReference>
<dbReference type="EMBL" id="VFOW01000001">
    <property type="protein sequence ID" value="TQL78348.1"/>
    <property type="molecule type" value="Genomic_DNA"/>
</dbReference>
<sequence>MRRLPDYPWDRLAPYREVAGRHSGGVVDLSIGTPVDPVPAVVRQALFDYGDRPGYPTTAGTAELRAAITDWLVRHCGATTASGVLPTIGSKELVAWLPTLLGVGPGDLVAIPRLSYPTYEIGTLLAGADIVRTDDPTTIDDPRLKLVWLNSPGNPTGAVLSARRLAELVAWARDRGVTVVNDECYLSLGWETTPTSILDTEVCGERPTGVLAAHSLSKRSNLAGYRAAFIAGDPELINRLLHVRKHAGMIVPFPVQGAMIAALTDEKHADEQRDRYRRRRDLLAAALRDNGWRIDHSEAGLYLWATQGRNTWDSIADLAERGIIAGPGEFYGPDGAEHVRFALTATDATITTATSRL</sequence>
<dbReference type="GO" id="GO:0008483">
    <property type="term" value="F:transaminase activity"/>
    <property type="evidence" value="ECO:0007669"/>
    <property type="project" value="UniProtKB-KW"/>
</dbReference>
<evidence type="ECO:0000256" key="2">
    <source>
        <dbReference type="ARBA" id="ARBA00022576"/>
    </source>
</evidence>
<dbReference type="InterPro" id="IPR015424">
    <property type="entry name" value="PyrdxlP-dep_Trfase"/>
</dbReference>
<evidence type="ECO:0000259" key="4">
    <source>
        <dbReference type="Pfam" id="PF00155"/>
    </source>
</evidence>
<protein>
    <submittedName>
        <fullName evidence="5">Succinyldiaminopimelate aminotransferase</fullName>
    </submittedName>
</protein>
<dbReference type="Gene3D" id="3.90.1150.10">
    <property type="entry name" value="Aspartate Aminotransferase, domain 1"/>
    <property type="match status" value="1"/>
</dbReference>
<dbReference type="InterPro" id="IPR004839">
    <property type="entry name" value="Aminotransferase_I/II_large"/>
</dbReference>
<feature type="domain" description="Aminotransferase class I/classII large" evidence="4">
    <location>
        <begin position="26"/>
        <end position="357"/>
    </location>
</feature>
<dbReference type="SUPFAM" id="SSF53383">
    <property type="entry name" value="PLP-dependent transferases"/>
    <property type="match status" value="1"/>
</dbReference>
<dbReference type="AlphaFoldDB" id="A0A543B0J6"/>
<dbReference type="RefSeq" id="WP_170183368.1">
    <property type="nucleotide sequence ID" value="NZ_JBHTGS010000004.1"/>
</dbReference>
<dbReference type="PANTHER" id="PTHR42832">
    <property type="entry name" value="AMINO ACID AMINOTRANSFERASE"/>
    <property type="match status" value="1"/>
</dbReference>
<keyword evidence="3 5" id="KW-0808">Transferase</keyword>
<keyword evidence="2 5" id="KW-0032">Aminotransferase</keyword>
<proteinExistence type="predicted"/>
<evidence type="ECO:0000313" key="5">
    <source>
        <dbReference type="EMBL" id="TQL78348.1"/>
    </source>
</evidence>
<dbReference type="GO" id="GO:0030170">
    <property type="term" value="F:pyridoxal phosphate binding"/>
    <property type="evidence" value="ECO:0007669"/>
    <property type="project" value="InterPro"/>
</dbReference>
<evidence type="ECO:0000256" key="1">
    <source>
        <dbReference type="ARBA" id="ARBA00001933"/>
    </source>
</evidence>
<keyword evidence="6" id="KW-1185">Reference proteome</keyword>
<evidence type="ECO:0000256" key="3">
    <source>
        <dbReference type="ARBA" id="ARBA00022679"/>
    </source>
</evidence>
<evidence type="ECO:0000313" key="6">
    <source>
        <dbReference type="Proteomes" id="UP000317043"/>
    </source>
</evidence>
<dbReference type="InterPro" id="IPR050881">
    <property type="entry name" value="LL-DAP_aminotransferase"/>
</dbReference>
<dbReference type="InterPro" id="IPR015421">
    <property type="entry name" value="PyrdxlP-dep_Trfase_major"/>
</dbReference>
<reference evidence="5 6" key="1">
    <citation type="submission" date="2019-06" db="EMBL/GenBank/DDBJ databases">
        <title>Sequencing the genomes of 1000 actinobacteria strains.</title>
        <authorList>
            <person name="Klenk H.-P."/>
        </authorList>
    </citation>
    <scope>NUCLEOTIDE SEQUENCE [LARGE SCALE GENOMIC DNA]</scope>
    <source>
        <strain evidence="5 6">DSM 45928</strain>
    </source>
</reference>
<dbReference type="Proteomes" id="UP000317043">
    <property type="component" value="Unassembled WGS sequence"/>
</dbReference>
<dbReference type="InterPro" id="IPR015422">
    <property type="entry name" value="PyrdxlP-dep_Trfase_small"/>
</dbReference>
<comment type="cofactor">
    <cofactor evidence="1">
        <name>pyridoxal 5'-phosphate</name>
        <dbReference type="ChEBI" id="CHEBI:597326"/>
    </cofactor>
</comment>
<dbReference type="InterPro" id="IPR019880">
    <property type="entry name" value="OxyQ"/>
</dbReference>
<name>A0A543B0J6_9ACTN</name>
<dbReference type="CDD" id="cd00609">
    <property type="entry name" value="AAT_like"/>
    <property type="match status" value="1"/>
</dbReference>
<dbReference type="InParanoid" id="A0A543B0J6"/>
<comment type="caution">
    <text evidence="5">The sequence shown here is derived from an EMBL/GenBank/DDBJ whole genome shotgun (WGS) entry which is preliminary data.</text>
</comment>
<dbReference type="Pfam" id="PF00155">
    <property type="entry name" value="Aminotran_1_2"/>
    <property type="match status" value="1"/>
</dbReference>
<accession>A0A543B0J6</accession>
<gene>
    <name evidence="5" type="ORF">FB566_3931</name>
</gene>